<evidence type="ECO:0000313" key="1">
    <source>
        <dbReference type="EMBL" id="WDH80489.1"/>
    </source>
</evidence>
<dbReference type="AlphaFoldDB" id="A0AAX3MVZ2"/>
<dbReference type="EMBL" id="CP118108">
    <property type="protein sequence ID" value="WDI00176.1"/>
    <property type="molecule type" value="Genomic_DNA"/>
</dbReference>
<organism evidence="1 3">
    <name type="scientific">Paenibacillus urinalis</name>
    <dbReference type="NCBI Taxonomy" id="521520"/>
    <lineage>
        <taxon>Bacteria</taxon>
        <taxon>Bacillati</taxon>
        <taxon>Bacillota</taxon>
        <taxon>Bacilli</taxon>
        <taxon>Bacillales</taxon>
        <taxon>Paenibacillaceae</taxon>
        <taxon>Paenibacillus</taxon>
    </lineage>
</organism>
<accession>A0AAX3MVZ2</accession>
<gene>
    <name evidence="1" type="ORF">PUW23_13015</name>
    <name evidence="2" type="ORF">PUW25_12685</name>
</gene>
<dbReference type="RefSeq" id="WP_052511929.1">
    <property type="nucleotide sequence ID" value="NZ_CP118101.1"/>
</dbReference>
<dbReference type="Proteomes" id="UP001220962">
    <property type="component" value="Chromosome"/>
</dbReference>
<evidence type="ECO:0000313" key="2">
    <source>
        <dbReference type="EMBL" id="WDI00176.1"/>
    </source>
</evidence>
<proteinExistence type="predicted"/>
<protein>
    <recommendedName>
        <fullName evidence="5">Phage protein</fullName>
    </recommendedName>
</protein>
<name>A0AAX3MVZ2_9BACL</name>
<dbReference type="EMBL" id="CP118101">
    <property type="protein sequence ID" value="WDH80489.1"/>
    <property type="molecule type" value="Genomic_DNA"/>
</dbReference>
<evidence type="ECO:0000313" key="3">
    <source>
        <dbReference type="Proteomes" id="UP001220962"/>
    </source>
</evidence>
<dbReference type="Proteomes" id="UP001221519">
    <property type="component" value="Chromosome"/>
</dbReference>
<evidence type="ECO:0008006" key="5">
    <source>
        <dbReference type="Google" id="ProtNLM"/>
    </source>
</evidence>
<evidence type="ECO:0000313" key="4">
    <source>
        <dbReference type="Proteomes" id="UP001221519"/>
    </source>
</evidence>
<keyword evidence="4" id="KW-1185">Reference proteome</keyword>
<sequence>MFKNVNFEPGKIVYNDIQIDEHDSIENQLDNLKEDLFQVNYDNRFIIDIGWFPSFSKDGHFRVVIIEDFEWEKPIYQKICRTVVELKKYIEESVTAVKSKL</sequence>
<reference evidence="1 4" key="1">
    <citation type="submission" date="2023-02" db="EMBL/GenBank/DDBJ databases">
        <title>Pathogen: clinical or host-associated sample.</title>
        <authorList>
            <person name="Hergert J."/>
            <person name="Casey R."/>
            <person name="Wagner J."/>
            <person name="Young E.L."/>
            <person name="Oakeson K.F."/>
        </authorList>
    </citation>
    <scope>NUCLEOTIDE SEQUENCE</scope>
    <source>
        <strain evidence="2 4">2022CK-00829</strain>
        <strain evidence="1">2022CK-00830</strain>
    </source>
</reference>